<proteinExistence type="inferred from homology"/>
<comment type="similarity">
    <text evidence="1 5">Belongs to the metallo-dependent hydrolases superfamily. CpsB/CapC family.</text>
</comment>
<evidence type="ECO:0000313" key="6">
    <source>
        <dbReference type="EMBL" id="KYH13856.1"/>
    </source>
</evidence>
<dbReference type="AlphaFoldDB" id="A0A151A3D8"/>
<dbReference type="Pfam" id="PF19567">
    <property type="entry name" value="CpsB_CapC"/>
    <property type="match status" value="1"/>
</dbReference>
<protein>
    <recommendedName>
        <fullName evidence="5">Tyrosine-protein phosphatase</fullName>
        <ecNumber evidence="5">3.1.3.48</ecNumber>
    </recommendedName>
</protein>
<gene>
    <name evidence="6" type="ORF">A0131_03420</name>
</gene>
<dbReference type="Gene3D" id="3.20.20.140">
    <property type="entry name" value="Metal-dependent hydrolases"/>
    <property type="match status" value="1"/>
</dbReference>
<evidence type="ECO:0000256" key="4">
    <source>
        <dbReference type="ARBA" id="ARBA00051722"/>
    </source>
</evidence>
<dbReference type="RefSeq" id="WP_061854086.1">
    <property type="nucleotide sequence ID" value="NZ_LUGM01000002.1"/>
</dbReference>
<organism evidence="6 7">
    <name type="scientific">Staphylococcus kloosii</name>
    <dbReference type="NCBI Taxonomy" id="29384"/>
    <lineage>
        <taxon>Bacteria</taxon>
        <taxon>Bacillati</taxon>
        <taxon>Bacillota</taxon>
        <taxon>Bacilli</taxon>
        <taxon>Bacillales</taxon>
        <taxon>Staphylococcaceae</taxon>
        <taxon>Staphylococcus</taxon>
    </lineage>
</organism>
<dbReference type="PANTHER" id="PTHR39181:SF1">
    <property type="entry name" value="TYROSINE-PROTEIN PHOSPHATASE YWQE"/>
    <property type="match status" value="1"/>
</dbReference>
<accession>A0A151A3D8</accession>
<dbReference type="InterPro" id="IPR016195">
    <property type="entry name" value="Pol/histidinol_Pase-like"/>
</dbReference>
<dbReference type="PANTHER" id="PTHR39181">
    <property type="entry name" value="TYROSINE-PROTEIN PHOSPHATASE YWQE"/>
    <property type="match status" value="1"/>
</dbReference>
<dbReference type="Proteomes" id="UP000075418">
    <property type="component" value="Unassembled WGS sequence"/>
</dbReference>
<keyword evidence="3 5" id="KW-0904">Protein phosphatase</keyword>
<dbReference type="PIRSF" id="PIRSF016557">
    <property type="entry name" value="Caps_synth_CpsB"/>
    <property type="match status" value="1"/>
</dbReference>
<comment type="caution">
    <text evidence="6">The sequence shown here is derived from an EMBL/GenBank/DDBJ whole genome shotgun (WGS) entry which is preliminary data.</text>
</comment>
<evidence type="ECO:0000256" key="5">
    <source>
        <dbReference type="PIRNR" id="PIRNR016557"/>
    </source>
</evidence>
<dbReference type="EC" id="3.1.3.48" evidence="5"/>
<evidence type="ECO:0000313" key="7">
    <source>
        <dbReference type="Proteomes" id="UP000075418"/>
    </source>
</evidence>
<reference evidence="6 7" key="1">
    <citation type="submission" date="2016-02" db="EMBL/GenBank/DDBJ databases">
        <title>Draft genome sequence of hydrocarbon degrading Staphylococcus saprophyticus Strain CNV2, isolated from crude-oil contaminated soil from Noonmati Oil Refinery, Guwahati, Assam, India.</title>
        <authorList>
            <person name="Mukherjee A."/>
            <person name="Chettri B."/>
            <person name="Langpoklakpam J."/>
            <person name="Singh A.K."/>
            <person name="Chattopadhyay D.J."/>
        </authorList>
    </citation>
    <scope>NUCLEOTIDE SEQUENCE [LARGE SCALE GENOMIC DNA]</scope>
    <source>
        <strain evidence="6 7">CNV2</strain>
    </source>
</reference>
<dbReference type="EMBL" id="LUGM01000002">
    <property type="protein sequence ID" value="KYH13856.1"/>
    <property type="molecule type" value="Genomic_DNA"/>
</dbReference>
<evidence type="ECO:0000256" key="2">
    <source>
        <dbReference type="ARBA" id="ARBA00022801"/>
    </source>
</evidence>
<keyword evidence="2 5" id="KW-0378">Hydrolase</keyword>
<evidence type="ECO:0000256" key="1">
    <source>
        <dbReference type="ARBA" id="ARBA00005750"/>
    </source>
</evidence>
<dbReference type="GO" id="GO:0004725">
    <property type="term" value="F:protein tyrosine phosphatase activity"/>
    <property type="evidence" value="ECO:0007669"/>
    <property type="project" value="UniProtKB-UniRule"/>
</dbReference>
<evidence type="ECO:0000256" key="3">
    <source>
        <dbReference type="ARBA" id="ARBA00022912"/>
    </source>
</evidence>
<sequence length="255" mass="29493">MIDIHNHILVDVDDGPKNIKEAIELLKQAKEQGVTDIVATPHHLHTRYSNDIEKVKVKLNELKNNPYVRDLNLRLYAGQEIRVTSQVIDDLKSNKIKGINNSRYLLLEFPSNEVPHYSNQLFYEIQTMGYIPIIAHPERNKAIVQNMDLLFELINGGALSQITTSSLLGEFGSNVRKLSLKMVDNNLAHFIASDAHSVNKRPFILKKLFNEKKLKNYYEEIESYLENGKAVIKNERITKQIPTQDYQQKKWFGFF</sequence>
<comment type="catalytic activity">
    <reaction evidence="4 5">
        <text>O-phospho-L-tyrosyl-[protein] + H2O = L-tyrosyl-[protein] + phosphate</text>
        <dbReference type="Rhea" id="RHEA:10684"/>
        <dbReference type="Rhea" id="RHEA-COMP:10136"/>
        <dbReference type="Rhea" id="RHEA-COMP:20101"/>
        <dbReference type="ChEBI" id="CHEBI:15377"/>
        <dbReference type="ChEBI" id="CHEBI:43474"/>
        <dbReference type="ChEBI" id="CHEBI:46858"/>
        <dbReference type="ChEBI" id="CHEBI:61978"/>
        <dbReference type="EC" id="3.1.3.48"/>
    </reaction>
</comment>
<name>A0A151A3D8_9STAP</name>
<dbReference type="InterPro" id="IPR016667">
    <property type="entry name" value="Caps_polysacc_synth_CpsB/CapC"/>
</dbReference>
<dbReference type="GO" id="GO:0030145">
    <property type="term" value="F:manganese ion binding"/>
    <property type="evidence" value="ECO:0007669"/>
    <property type="project" value="UniProtKB-UniRule"/>
</dbReference>
<dbReference type="SUPFAM" id="SSF89550">
    <property type="entry name" value="PHP domain-like"/>
    <property type="match status" value="1"/>
</dbReference>